<feature type="compositionally biased region" description="Low complexity" evidence="1">
    <location>
        <begin position="46"/>
        <end position="56"/>
    </location>
</feature>
<dbReference type="Proteomes" id="UP000039865">
    <property type="component" value="Unassembled WGS sequence"/>
</dbReference>
<dbReference type="Pfam" id="PF00892">
    <property type="entry name" value="EamA"/>
    <property type="match status" value="1"/>
</dbReference>
<name>A0A078A8K3_STYLE</name>
<organism evidence="4 5">
    <name type="scientific">Stylonychia lemnae</name>
    <name type="common">Ciliate</name>
    <dbReference type="NCBI Taxonomy" id="5949"/>
    <lineage>
        <taxon>Eukaryota</taxon>
        <taxon>Sar</taxon>
        <taxon>Alveolata</taxon>
        <taxon>Ciliophora</taxon>
        <taxon>Intramacronucleata</taxon>
        <taxon>Spirotrichea</taxon>
        <taxon>Stichotrichia</taxon>
        <taxon>Sporadotrichida</taxon>
        <taxon>Oxytrichidae</taxon>
        <taxon>Stylonychinae</taxon>
        <taxon>Stylonychia</taxon>
    </lineage>
</organism>
<protein>
    <submittedName>
        <fullName evidence="4">Ymr253c-like protein</fullName>
    </submittedName>
</protein>
<evidence type="ECO:0000256" key="2">
    <source>
        <dbReference type="SAM" id="Phobius"/>
    </source>
</evidence>
<feature type="transmembrane region" description="Helical" evidence="2">
    <location>
        <begin position="188"/>
        <end position="210"/>
    </location>
</feature>
<evidence type="ECO:0000256" key="1">
    <source>
        <dbReference type="SAM" id="MobiDB-lite"/>
    </source>
</evidence>
<feature type="transmembrane region" description="Helical" evidence="2">
    <location>
        <begin position="230"/>
        <end position="252"/>
    </location>
</feature>
<dbReference type="EMBL" id="CCKQ01007197">
    <property type="protein sequence ID" value="CDW78554.1"/>
    <property type="molecule type" value="Genomic_DNA"/>
</dbReference>
<dbReference type="InterPro" id="IPR000620">
    <property type="entry name" value="EamA_dom"/>
</dbReference>
<keyword evidence="2" id="KW-0812">Transmembrane</keyword>
<dbReference type="PANTHER" id="PTHR22911">
    <property type="entry name" value="ACYL-MALONYL CONDENSING ENZYME-RELATED"/>
    <property type="match status" value="1"/>
</dbReference>
<feature type="compositionally biased region" description="Basic and acidic residues" evidence="1">
    <location>
        <begin position="32"/>
        <end position="43"/>
    </location>
</feature>
<feature type="domain" description="EamA" evidence="3">
    <location>
        <begin position="69"/>
        <end position="204"/>
    </location>
</feature>
<evidence type="ECO:0000313" key="5">
    <source>
        <dbReference type="Proteomes" id="UP000039865"/>
    </source>
</evidence>
<dbReference type="AlphaFoldDB" id="A0A078A8K3"/>
<feature type="transmembrane region" description="Helical" evidence="2">
    <location>
        <begin position="70"/>
        <end position="88"/>
    </location>
</feature>
<sequence length="331" mass="37152">MSKELPNQPYKQISSDQSREIELAEIQNFQETEHAPKEMKESLYTEQSKSSNQLNQSESQQKFNLARAKGFFYMVISALMVTCMNLIIKYQAKHTQINPVQAVIMRSLFLAAGSYLHVKKDKLSIIEIPRKFWGLIIARAVFGYLSSICLYAALDFMPLSQCITVYYTQPIFVAIACYVILGEKLAKLEMISIFSAMFGVVLLIQPQLIVPSLVQERQTLEDSGPNNLNHYFIGTFLSLSGALAVTVVFIVCRKIGKDLHVSVHSFYFAMALQIEKGGRSASVNYLVVVNAFLADVAIFGESVVFTDILGALCIVFFTFFNAFLKCFGQSK</sequence>
<feature type="transmembrane region" description="Helical" evidence="2">
    <location>
        <begin position="305"/>
        <end position="324"/>
    </location>
</feature>
<accession>A0A078A8K3</accession>
<feature type="transmembrane region" description="Helical" evidence="2">
    <location>
        <begin position="100"/>
        <end position="118"/>
    </location>
</feature>
<evidence type="ECO:0000259" key="3">
    <source>
        <dbReference type="Pfam" id="PF00892"/>
    </source>
</evidence>
<keyword evidence="2" id="KW-1133">Transmembrane helix</keyword>
<dbReference type="GO" id="GO:0016020">
    <property type="term" value="C:membrane"/>
    <property type="evidence" value="ECO:0007669"/>
    <property type="project" value="InterPro"/>
</dbReference>
<feature type="transmembrane region" description="Helical" evidence="2">
    <location>
        <begin position="282"/>
        <end position="299"/>
    </location>
</feature>
<keyword evidence="2" id="KW-0472">Membrane</keyword>
<dbReference type="InterPro" id="IPR037185">
    <property type="entry name" value="EmrE-like"/>
</dbReference>
<dbReference type="OrthoDB" id="306876at2759"/>
<gene>
    <name evidence="4" type="primary">Contig16726.g17820</name>
    <name evidence="4" type="ORF">STYLEM_7534</name>
</gene>
<keyword evidence="5" id="KW-1185">Reference proteome</keyword>
<feature type="transmembrane region" description="Helical" evidence="2">
    <location>
        <begin position="132"/>
        <end position="153"/>
    </location>
</feature>
<dbReference type="SUPFAM" id="SSF103481">
    <property type="entry name" value="Multidrug resistance efflux transporter EmrE"/>
    <property type="match status" value="1"/>
</dbReference>
<dbReference type="InParanoid" id="A0A078A8K3"/>
<feature type="transmembrane region" description="Helical" evidence="2">
    <location>
        <begin position="165"/>
        <end position="181"/>
    </location>
</feature>
<proteinExistence type="predicted"/>
<reference evidence="4 5" key="1">
    <citation type="submission" date="2014-06" db="EMBL/GenBank/DDBJ databases">
        <authorList>
            <person name="Swart Estienne"/>
        </authorList>
    </citation>
    <scope>NUCLEOTIDE SEQUENCE [LARGE SCALE GENOMIC DNA]</scope>
    <source>
        <strain evidence="4 5">130c</strain>
    </source>
</reference>
<feature type="region of interest" description="Disordered" evidence="1">
    <location>
        <begin position="32"/>
        <end position="56"/>
    </location>
</feature>
<evidence type="ECO:0000313" key="4">
    <source>
        <dbReference type="EMBL" id="CDW78554.1"/>
    </source>
</evidence>